<feature type="signal peptide" evidence="1">
    <location>
        <begin position="1"/>
        <end position="28"/>
    </location>
</feature>
<protein>
    <submittedName>
        <fullName evidence="2">CLUMA_CG008515, isoform A</fullName>
    </submittedName>
</protein>
<accession>A0A1J1I409</accession>
<evidence type="ECO:0000313" key="2">
    <source>
        <dbReference type="EMBL" id="CRK95029.1"/>
    </source>
</evidence>
<dbReference type="EMBL" id="CVRI01000040">
    <property type="protein sequence ID" value="CRK95029.1"/>
    <property type="molecule type" value="Genomic_DNA"/>
</dbReference>
<dbReference type="AlphaFoldDB" id="A0A1J1I409"/>
<organism evidence="2 3">
    <name type="scientific">Clunio marinus</name>
    <dbReference type="NCBI Taxonomy" id="568069"/>
    <lineage>
        <taxon>Eukaryota</taxon>
        <taxon>Metazoa</taxon>
        <taxon>Ecdysozoa</taxon>
        <taxon>Arthropoda</taxon>
        <taxon>Hexapoda</taxon>
        <taxon>Insecta</taxon>
        <taxon>Pterygota</taxon>
        <taxon>Neoptera</taxon>
        <taxon>Endopterygota</taxon>
        <taxon>Diptera</taxon>
        <taxon>Nematocera</taxon>
        <taxon>Chironomoidea</taxon>
        <taxon>Chironomidae</taxon>
        <taxon>Clunio</taxon>
    </lineage>
</organism>
<name>A0A1J1I409_9DIPT</name>
<keyword evidence="1" id="KW-0732">Signal</keyword>
<evidence type="ECO:0000256" key="1">
    <source>
        <dbReference type="SAM" id="SignalP"/>
    </source>
</evidence>
<evidence type="ECO:0000313" key="3">
    <source>
        <dbReference type="Proteomes" id="UP000183832"/>
    </source>
</evidence>
<gene>
    <name evidence="2" type="ORF">CLUMA_CG008515</name>
</gene>
<feature type="chain" id="PRO_5013357558" evidence="1">
    <location>
        <begin position="29"/>
        <end position="63"/>
    </location>
</feature>
<reference evidence="2 3" key="1">
    <citation type="submission" date="2015-04" db="EMBL/GenBank/DDBJ databases">
        <authorList>
            <person name="Syromyatnikov M.Y."/>
            <person name="Popov V.N."/>
        </authorList>
    </citation>
    <scope>NUCLEOTIDE SEQUENCE [LARGE SCALE GENOMIC DNA]</scope>
</reference>
<dbReference type="Proteomes" id="UP000183832">
    <property type="component" value="Unassembled WGS sequence"/>
</dbReference>
<proteinExistence type="predicted"/>
<keyword evidence="3" id="KW-1185">Reference proteome</keyword>
<sequence length="63" mass="7075">MTAMFIHHSSSPATFLFITIALFQVTKCSHIEIRKAESLEFNKQKNYGRNLGYLTAVAVGIKT</sequence>